<gene>
    <name evidence="1" type="ORF">SAMN04488522_1021014</name>
</gene>
<dbReference type="RefSeq" id="WP_143166773.1">
    <property type="nucleotide sequence ID" value="NZ_FQUQ01000002.1"/>
</dbReference>
<dbReference type="OrthoDB" id="1361963at2"/>
<accession>A0A1M5B3Z1</accession>
<protein>
    <submittedName>
        <fullName evidence="1">Uncharacterized protein</fullName>
    </submittedName>
</protein>
<organism evidence="1 2">
    <name type="scientific">Pedobacter caeni</name>
    <dbReference type="NCBI Taxonomy" id="288992"/>
    <lineage>
        <taxon>Bacteria</taxon>
        <taxon>Pseudomonadati</taxon>
        <taxon>Bacteroidota</taxon>
        <taxon>Sphingobacteriia</taxon>
        <taxon>Sphingobacteriales</taxon>
        <taxon>Sphingobacteriaceae</taxon>
        <taxon>Pedobacter</taxon>
    </lineage>
</organism>
<dbReference type="Proteomes" id="UP000184287">
    <property type="component" value="Unassembled WGS sequence"/>
</dbReference>
<dbReference type="EMBL" id="FQUQ01000002">
    <property type="protein sequence ID" value="SHF37234.1"/>
    <property type="molecule type" value="Genomic_DNA"/>
</dbReference>
<name>A0A1M5B3Z1_9SPHI</name>
<keyword evidence="2" id="KW-1185">Reference proteome</keyword>
<reference evidence="2" key="1">
    <citation type="submission" date="2016-11" db="EMBL/GenBank/DDBJ databases">
        <authorList>
            <person name="Varghese N."/>
            <person name="Submissions S."/>
        </authorList>
    </citation>
    <scope>NUCLEOTIDE SEQUENCE [LARGE SCALE GENOMIC DNA]</scope>
    <source>
        <strain evidence="2">DSM 16990</strain>
    </source>
</reference>
<proteinExistence type="predicted"/>
<sequence>MMGKANSGKQQLLFFGLLLVLLILSIKTNVMGNLWGLGTGQGYLIPEESSLFRFKVNQMNTGSGEYWLYAEDENNYYSMMSQSGKKPYLLISKESAVNCAHFNKLDVKTWCK</sequence>
<dbReference type="AlphaFoldDB" id="A0A1M5B3Z1"/>
<dbReference type="STRING" id="288992.SAMN04488522_1021014"/>
<evidence type="ECO:0000313" key="1">
    <source>
        <dbReference type="EMBL" id="SHF37234.1"/>
    </source>
</evidence>
<evidence type="ECO:0000313" key="2">
    <source>
        <dbReference type="Proteomes" id="UP000184287"/>
    </source>
</evidence>